<accession>A0ABV8MQC8</accession>
<dbReference type="PANTHER" id="PTHR38099:SF1">
    <property type="entry name" value="LARGE RIBOSOMAL RNA SUBUNIT ACCUMULATION PROTEIN YCED"/>
    <property type="match status" value="1"/>
</dbReference>
<dbReference type="RefSeq" id="WP_378163417.1">
    <property type="nucleotide sequence ID" value="NZ_JBHSBU010000001.1"/>
</dbReference>
<dbReference type="InterPro" id="IPR003772">
    <property type="entry name" value="YceD"/>
</dbReference>
<name>A0ABV8MQC8_9NEIS</name>
<dbReference type="InterPro" id="IPR039255">
    <property type="entry name" value="YceD_bac"/>
</dbReference>
<organism evidence="6 7">
    <name type="scientific">Chitinimonas lacunae</name>
    <dbReference type="NCBI Taxonomy" id="1963018"/>
    <lineage>
        <taxon>Bacteria</taxon>
        <taxon>Pseudomonadati</taxon>
        <taxon>Pseudomonadota</taxon>
        <taxon>Betaproteobacteria</taxon>
        <taxon>Neisseriales</taxon>
        <taxon>Chitinibacteraceae</taxon>
        <taxon>Chitinimonas</taxon>
    </lineage>
</organism>
<keyword evidence="7" id="KW-1185">Reference proteome</keyword>
<protein>
    <recommendedName>
        <fullName evidence="3">Large ribosomal RNA subunit accumulation protein YceD</fullName>
    </recommendedName>
    <alternativeName>
        <fullName evidence="5">23S rRNA accumulation protein YceD</fullName>
    </alternativeName>
</protein>
<evidence type="ECO:0000313" key="6">
    <source>
        <dbReference type="EMBL" id="MFC4159546.1"/>
    </source>
</evidence>
<keyword evidence="4" id="KW-0690">Ribosome biogenesis</keyword>
<gene>
    <name evidence="6" type="ORF">ACFOW7_09310</name>
</gene>
<evidence type="ECO:0000313" key="7">
    <source>
        <dbReference type="Proteomes" id="UP001595791"/>
    </source>
</evidence>
<comment type="similarity">
    <text evidence="2">Belongs to the DUF177 domain family.</text>
</comment>
<evidence type="ECO:0000256" key="1">
    <source>
        <dbReference type="ARBA" id="ARBA00002868"/>
    </source>
</evidence>
<dbReference type="EMBL" id="JBHSBU010000001">
    <property type="protein sequence ID" value="MFC4159546.1"/>
    <property type="molecule type" value="Genomic_DNA"/>
</dbReference>
<evidence type="ECO:0000256" key="5">
    <source>
        <dbReference type="ARBA" id="ARBA00031841"/>
    </source>
</evidence>
<dbReference type="Proteomes" id="UP001595791">
    <property type="component" value="Unassembled WGS sequence"/>
</dbReference>
<comment type="caution">
    <text evidence="6">The sequence shown here is derived from an EMBL/GenBank/DDBJ whole genome shotgun (WGS) entry which is preliminary data.</text>
</comment>
<evidence type="ECO:0000256" key="4">
    <source>
        <dbReference type="ARBA" id="ARBA00022517"/>
    </source>
</evidence>
<comment type="function">
    <text evidence="1">Plays a role in synthesis, processing and/or stability of 23S rRNA.</text>
</comment>
<sequence length="171" mass="18857">MSDLIFDNGEFARLEKARSGELTLDKLPRLASDVLGGGPVVFELVGGSDRRRRYTLDLRLQGALRIRCQRCLGEMPFDLDVATRFTLFSDEARLDAAEAEDEDIDGLLIEREFDLKALIEDEILLTLPYAPVHEQCAPTAQAVEDAAKPQKPNPFAVLAGLKGRLKSDDGA</sequence>
<proteinExistence type="inferred from homology"/>
<evidence type="ECO:0000256" key="3">
    <source>
        <dbReference type="ARBA" id="ARBA00015716"/>
    </source>
</evidence>
<dbReference type="Pfam" id="PF02620">
    <property type="entry name" value="YceD"/>
    <property type="match status" value="1"/>
</dbReference>
<reference evidence="7" key="1">
    <citation type="journal article" date="2019" name="Int. J. Syst. Evol. Microbiol.">
        <title>The Global Catalogue of Microorganisms (GCM) 10K type strain sequencing project: providing services to taxonomists for standard genome sequencing and annotation.</title>
        <authorList>
            <consortium name="The Broad Institute Genomics Platform"/>
            <consortium name="The Broad Institute Genome Sequencing Center for Infectious Disease"/>
            <person name="Wu L."/>
            <person name="Ma J."/>
        </authorList>
    </citation>
    <scope>NUCLEOTIDE SEQUENCE [LARGE SCALE GENOMIC DNA]</scope>
    <source>
        <strain evidence="7">LMG 29894</strain>
    </source>
</reference>
<evidence type="ECO:0000256" key="2">
    <source>
        <dbReference type="ARBA" id="ARBA00010740"/>
    </source>
</evidence>
<dbReference type="PANTHER" id="PTHR38099">
    <property type="entry name" value="LARGE RIBOSOMAL RNA SUBUNIT ACCUMULATION PROTEIN YCED"/>
    <property type="match status" value="1"/>
</dbReference>